<keyword evidence="6" id="KW-0479">Metal-binding</keyword>
<sequence length="189" mass="21240">MKILIETSARHVHLSEEVFKVLFGINSKLHIKKYLSQPGQFLSKEKIVIKCFENSIKNVSVLGPFREETQVEISVTDSKKLKINTQIRESGNIKNTVGCEIIGPNGNFTLENGVIISKRHIHMPDDQNSFYNGQIVGVKIFGTERSAILYDTVVRTDKNFKLAMHIDTDEANSVGVFGDKEIYGEIVSL</sequence>
<reference evidence="13" key="1">
    <citation type="journal article" date="2023" name="ISME J.">
        <title>Emergence of putative energy parasites within Clostridia revealed by genome analysis of a novel endosymbiotic clade.</title>
        <authorList>
            <person name="Takahashi K."/>
            <person name="Kuwahara H."/>
            <person name="Horikawa Y."/>
            <person name="Izawa K."/>
            <person name="Kato D."/>
            <person name="Inagaki T."/>
            <person name="Yuki M."/>
            <person name="Ohkuma M."/>
            <person name="Hongoh Y."/>
        </authorList>
    </citation>
    <scope>NUCLEOTIDE SEQUENCE</scope>
    <source>
        <strain evidence="13">RsTa-C01</strain>
    </source>
</reference>
<dbReference type="AlphaFoldDB" id="A0AA48L087"/>
<comment type="cofactor">
    <cofactor evidence="1">
        <name>Zn(2+)</name>
        <dbReference type="ChEBI" id="CHEBI:29105"/>
    </cofactor>
</comment>
<comment type="catalytic activity">
    <reaction evidence="12">
        <text>propanoyl-CoA + phosphate = propanoyl phosphate + CoA</text>
        <dbReference type="Rhea" id="RHEA:28046"/>
        <dbReference type="ChEBI" id="CHEBI:43474"/>
        <dbReference type="ChEBI" id="CHEBI:57287"/>
        <dbReference type="ChEBI" id="CHEBI:57392"/>
        <dbReference type="ChEBI" id="CHEBI:58933"/>
        <dbReference type="EC" id="2.3.1.222"/>
    </reaction>
</comment>
<dbReference type="GO" id="GO:0046872">
    <property type="term" value="F:metal ion binding"/>
    <property type="evidence" value="ECO:0007669"/>
    <property type="project" value="UniProtKB-KW"/>
</dbReference>
<dbReference type="KEGG" id="ptrh:RsTaC01_1081"/>
<keyword evidence="8" id="KW-0012">Acyltransferase</keyword>
<dbReference type="PANTHER" id="PTHR39453">
    <property type="entry name" value="PHOSPHATE PROPANOYLTRANSFERASE"/>
    <property type="match status" value="1"/>
</dbReference>
<dbReference type="Pfam" id="PF06130">
    <property type="entry name" value="PTAC"/>
    <property type="match status" value="1"/>
</dbReference>
<dbReference type="Proteomes" id="UP001335720">
    <property type="component" value="Chromosome"/>
</dbReference>
<evidence type="ECO:0000256" key="2">
    <source>
        <dbReference type="ARBA" id="ARBA00007342"/>
    </source>
</evidence>
<organism evidence="13">
    <name type="scientific">Candidatus Paraimprobicoccus trichonymphae</name>
    <dbReference type="NCBI Taxonomy" id="3033793"/>
    <lineage>
        <taxon>Bacteria</taxon>
        <taxon>Bacillati</taxon>
        <taxon>Bacillota</taxon>
        <taxon>Clostridia</taxon>
        <taxon>Candidatus Paraimprobicoccus</taxon>
    </lineage>
</organism>
<accession>A0AA48L087</accession>
<gene>
    <name evidence="13" type="ORF">RsTaC01_1081</name>
</gene>
<proteinExistence type="inferred from homology"/>
<dbReference type="InterPro" id="IPR008300">
    <property type="entry name" value="PTAC"/>
</dbReference>
<evidence type="ECO:0000256" key="3">
    <source>
        <dbReference type="ARBA" id="ARBA00012206"/>
    </source>
</evidence>
<evidence type="ECO:0000256" key="12">
    <source>
        <dbReference type="ARBA" id="ARBA00047589"/>
    </source>
</evidence>
<evidence type="ECO:0000256" key="1">
    <source>
        <dbReference type="ARBA" id="ARBA00001947"/>
    </source>
</evidence>
<evidence type="ECO:0000256" key="11">
    <source>
        <dbReference type="ARBA" id="ARBA00033077"/>
    </source>
</evidence>
<evidence type="ECO:0000256" key="6">
    <source>
        <dbReference type="ARBA" id="ARBA00022723"/>
    </source>
</evidence>
<dbReference type="GO" id="GO:0016747">
    <property type="term" value="F:acyltransferase activity, transferring groups other than amino-acyl groups"/>
    <property type="evidence" value="ECO:0007669"/>
    <property type="project" value="InterPro"/>
</dbReference>
<evidence type="ECO:0000256" key="9">
    <source>
        <dbReference type="ARBA" id="ARBA00030044"/>
    </source>
</evidence>
<keyword evidence="7" id="KW-0862">Zinc</keyword>
<evidence type="ECO:0000256" key="10">
    <source>
        <dbReference type="ARBA" id="ARBA00030939"/>
    </source>
</evidence>
<evidence type="ECO:0000256" key="4">
    <source>
        <dbReference type="ARBA" id="ARBA00020837"/>
    </source>
</evidence>
<protein>
    <recommendedName>
        <fullName evidence="4">Phosphate propanoyltransferase</fullName>
        <ecNumber evidence="3">2.3.1.222</ecNumber>
    </recommendedName>
    <alternativeName>
        <fullName evidence="10">Phosphate acyltransferase PduL</fullName>
    </alternativeName>
    <alternativeName>
        <fullName evidence="9">Phosphotransacylase PduL</fullName>
    </alternativeName>
    <alternativeName>
        <fullName evidence="11">Propanediol utilization protein PduL</fullName>
    </alternativeName>
</protein>
<evidence type="ECO:0000256" key="7">
    <source>
        <dbReference type="ARBA" id="ARBA00022833"/>
    </source>
</evidence>
<dbReference type="PANTHER" id="PTHR39453:SF1">
    <property type="entry name" value="PHOSPHATE PROPANOYLTRANSFERASE"/>
    <property type="match status" value="1"/>
</dbReference>
<evidence type="ECO:0000313" key="13">
    <source>
        <dbReference type="EMBL" id="BED93119.1"/>
    </source>
</evidence>
<comment type="similarity">
    <text evidence="2">Belongs to the PduL family.</text>
</comment>
<dbReference type="EC" id="2.3.1.222" evidence="3"/>
<name>A0AA48L087_9FIRM</name>
<evidence type="ECO:0000256" key="5">
    <source>
        <dbReference type="ARBA" id="ARBA00022679"/>
    </source>
</evidence>
<keyword evidence="5" id="KW-0808">Transferase</keyword>
<evidence type="ECO:0000256" key="8">
    <source>
        <dbReference type="ARBA" id="ARBA00023315"/>
    </source>
</evidence>
<dbReference type="EMBL" id="AP027925">
    <property type="protein sequence ID" value="BED93119.1"/>
    <property type="molecule type" value="Genomic_DNA"/>
</dbReference>